<dbReference type="Gene3D" id="3.40.50.720">
    <property type="entry name" value="NAD(P)-binding Rossmann-like Domain"/>
    <property type="match status" value="1"/>
</dbReference>
<dbReference type="PANTHER" id="PTHR43157:SF31">
    <property type="entry name" value="PHOSPHATIDYLINOSITOL-GLYCAN BIOSYNTHESIS CLASS F PROTEIN"/>
    <property type="match status" value="1"/>
</dbReference>
<evidence type="ECO:0000313" key="3">
    <source>
        <dbReference type="Proteomes" id="UP000076798"/>
    </source>
</evidence>
<dbReference type="STRING" id="1314776.A0A166AY00"/>
<dbReference type="OrthoDB" id="191139at2759"/>
<dbReference type="Pfam" id="PF00106">
    <property type="entry name" value="adh_short"/>
    <property type="match status" value="1"/>
</dbReference>
<reference evidence="2 3" key="1">
    <citation type="journal article" date="2016" name="Mol. Biol. Evol.">
        <title>Comparative Genomics of Early-Diverging Mushroom-Forming Fungi Provides Insights into the Origins of Lignocellulose Decay Capabilities.</title>
        <authorList>
            <person name="Nagy L.G."/>
            <person name="Riley R."/>
            <person name="Tritt A."/>
            <person name="Adam C."/>
            <person name="Daum C."/>
            <person name="Floudas D."/>
            <person name="Sun H."/>
            <person name="Yadav J.S."/>
            <person name="Pangilinan J."/>
            <person name="Larsson K.H."/>
            <person name="Matsuura K."/>
            <person name="Barry K."/>
            <person name="Labutti K."/>
            <person name="Kuo R."/>
            <person name="Ohm R.A."/>
            <person name="Bhattacharya S.S."/>
            <person name="Shirouzu T."/>
            <person name="Yoshinaga Y."/>
            <person name="Martin F.M."/>
            <person name="Grigoriev I.V."/>
            <person name="Hibbett D.S."/>
        </authorList>
    </citation>
    <scope>NUCLEOTIDE SEQUENCE [LARGE SCALE GENOMIC DNA]</scope>
    <source>
        <strain evidence="2 3">HHB10207 ss-3</strain>
    </source>
</reference>
<dbReference type="InterPro" id="IPR002347">
    <property type="entry name" value="SDR_fam"/>
</dbReference>
<evidence type="ECO:0000256" key="1">
    <source>
        <dbReference type="ARBA" id="ARBA00023002"/>
    </source>
</evidence>
<protein>
    <submittedName>
        <fullName evidence="2">NAD(P)-binding protein</fullName>
    </submittedName>
</protein>
<dbReference type="InterPro" id="IPR036291">
    <property type="entry name" value="NAD(P)-bd_dom_sf"/>
</dbReference>
<dbReference type="AlphaFoldDB" id="A0A166AY00"/>
<dbReference type="EMBL" id="KV428127">
    <property type="protein sequence ID" value="KZT35801.1"/>
    <property type="molecule type" value="Genomic_DNA"/>
</dbReference>
<dbReference type="CDD" id="cd05327">
    <property type="entry name" value="retinol-DH_like_SDR_c_like"/>
    <property type="match status" value="1"/>
</dbReference>
<accession>A0A166AY00</accession>
<organism evidence="2 3">
    <name type="scientific">Sistotremastrum suecicum HHB10207 ss-3</name>
    <dbReference type="NCBI Taxonomy" id="1314776"/>
    <lineage>
        <taxon>Eukaryota</taxon>
        <taxon>Fungi</taxon>
        <taxon>Dikarya</taxon>
        <taxon>Basidiomycota</taxon>
        <taxon>Agaricomycotina</taxon>
        <taxon>Agaricomycetes</taxon>
        <taxon>Sistotremastrales</taxon>
        <taxon>Sistotremastraceae</taxon>
        <taxon>Sistotremastrum</taxon>
    </lineage>
</organism>
<dbReference type="PANTHER" id="PTHR43157">
    <property type="entry name" value="PHOSPHATIDYLINOSITOL-GLYCAN BIOSYNTHESIS CLASS F PROTEIN-RELATED"/>
    <property type="match status" value="1"/>
</dbReference>
<keyword evidence="1" id="KW-0560">Oxidoreductase</keyword>
<evidence type="ECO:0000313" key="2">
    <source>
        <dbReference type="EMBL" id="KZT35801.1"/>
    </source>
</evidence>
<dbReference type="PRINTS" id="PR00081">
    <property type="entry name" value="GDHRDH"/>
</dbReference>
<dbReference type="Proteomes" id="UP000076798">
    <property type="component" value="Unassembled WGS sequence"/>
</dbReference>
<dbReference type="GO" id="GO:0016491">
    <property type="term" value="F:oxidoreductase activity"/>
    <property type="evidence" value="ECO:0007669"/>
    <property type="project" value="UniProtKB-KW"/>
</dbReference>
<gene>
    <name evidence="2" type="ORF">SISSUDRAFT_127073</name>
</gene>
<name>A0A166AY00_9AGAM</name>
<keyword evidence="3" id="KW-1185">Reference proteome</keyword>
<dbReference type="SUPFAM" id="SSF51735">
    <property type="entry name" value="NAD(P)-binding Rossmann-fold domains"/>
    <property type="match status" value="1"/>
</dbReference>
<proteinExistence type="predicted"/>
<sequence>MPHWDIKKDMPDCTGKVAIVTGGNTGIGLETCRYLALRNAKVYMASRTESRALAAIEKINTENPEIKSEGKPGIEWLPLDLVSIKSCQNAAKTFLEKEKRLDILINNAGIMAVPYELTAEGTEIQFQSNHFGHFAFTVPLLPTLIETSKEPNSSVRIVQLTSRGHQMAPSKISFKSLEDVNRDFGSTWTRYGQSKLANILFSKELSKRLENENIYCSAVHPGVVNTELVRGPMQTYPWAKPLAKLTSWFLITPYDGALTTLYTATSPDLKTNNWRGEYFVPYGKKDTPSAPAQDSQLAADLWALSEKFVEERSK</sequence>